<accession>A0A9R1CWD2</accession>
<dbReference type="Proteomes" id="UP001139494">
    <property type="component" value="Unassembled WGS sequence"/>
</dbReference>
<comment type="caution">
    <text evidence="1">The sequence shown here is derived from an EMBL/GenBank/DDBJ whole genome shotgun (WGS) entry which is preliminary data.</text>
</comment>
<reference evidence="1" key="1">
    <citation type="journal article" date="2023" name="Front. Microbiol.">
        <title>Genomic-based phylogenetic and metabolic analyses of the genus Natronomonas, and description of Natronomonas aquatica sp. nov.</title>
        <authorList>
            <person name="Garcia-Roldan A."/>
            <person name="Duran-Viseras A."/>
            <person name="de la Haba R.R."/>
            <person name="Corral P."/>
            <person name="Sanchez-Porro C."/>
            <person name="Ventosa A."/>
        </authorList>
    </citation>
    <scope>NUCLEOTIDE SEQUENCE</scope>
    <source>
        <strain evidence="1">F2-12</strain>
    </source>
</reference>
<evidence type="ECO:0000313" key="2">
    <source>
        <dbReference type="Proteomes" id="UP001139494"/>
    </source>
</evidence>
<keyword evidence="2" id="KW-1185">Reference proteome</keyword>
<dbReference type="RefSeq" id="WP_256030874.1">
    <property type="nucleotide sequence ID" value="NZ_JAHLKM010000036.1"/>
</dbReference>
<dbReference type="EMBL" id="JAHLKM010000036">
    <property type="protein sequence ID" value="MCQ4334776.1"/>
    <property type="molecule type" value="Genomic_DNA"/>
</dbReference>
<gene>
    <name evidence="1" type="ORF">KM295_15080</name>
</gene>
<evidence type="ECO:0000313" key="1">
    <source>
        <dbReference type="EMBL" id="MCQ4334776.1"/>
    </source>
</evidence>
<sequence>MTTNNPIEDQNKESVVKVELETVVEKVIDEFDNVASITIDHLLTYERPSSIRVRVYTGEADGFEDYLQLFSSEHKIALDRGDQTLLVPFSIFATFDGPVTWDSTSQTTIYMDDNVLGSHSLQVDDGLAYVQDKLENPEQWEWDRECVSPLERIRNYSD</sequence>
<protein>
    <submittedName>
        <fullName evidence="1">Uncharacterized protein</fullName>
    </submittedName>
</protein>
<organism evidence="1 2">
    <name type="scientific">Natronomonas aquatica</name>
    <dbReference type="NCBI Taxonomy" id="2841590"/>
    <lineage>
        <taxon>Archaea</taxon>
        <taxon>Methanobacteriati</taxon>
        <taxon>Methanobacteriota</taxon>
        <taxon>Stenosarchaea group</taxon>
        <taxon>Halobacteria</taxon>
        <taxon>Halobacteriales</taxon>
        <taxon>Natronomonadaceae</taxon>
        <taxon>Natronomonas</taxon>
    </lineage>
</organism>
<dbReference type="AlphaFoldDB" id="A0A9R1CWD2"/>
<proteinExistence type="predicted"/>
<name>A0A9R1CWD2_9EURY</name>